<feature type="region of interest" description="Disordered" evidence="1">
    <location>
        <begin position="76"/>
        <end position="98"/>
    </location>
</feature>
<name>A0A9W7JG05_HIBTR</name>
<comment type="caution">
    <text evidence="2">The sequence shown here is derived from an EMBL/GenBank/DDBJ whole genome shotgun (WGS) entry which is preliminary data.</text>
</comment>
<gene>
    <name evidence="2" type="ORF">HRI_004911400</name>
</gene>
<dbReference type="Proteomes" id="UP001165190">
    <property type="component" value="Unassembled WGS sequence"/>
</dbReference>
<proteinExistence type="predicted"/>
<dbReference type="EMBL" id="BSYR01000064">
    <property type="protein sequence ID" value="GMJ12422.1"/>
    <property type="molecule type" value="Genomic_DNA"/>
</dbReference>
<protein>
    <submittedName>
        <fullName evidence="2">Uncharacterized protein</fullName>
    </submittedName>
</protein>
<reference evidence="2" key="1">
    <citation type="submission" date="2023-05" db="EMBL/GenBank/DDBJ databases">
        <title>Genome and transcriptome analyses reveal genes involved in the formation of fine ridges on petal epidermal cells in Hibiscus trionum.</title>
        <authorList>
            <person name="Koshimizu S."/>
            <person name="Masuda S."/>
            <person name="Ishii T."/>
            <person name="Shirasu K."/>
            <person name="Hoshino A."/>
            <person name="Arita M."/>
        </authorList>
    </citation>
    <scope>NUCLEOTIDE SEQUENCE</scope>
    <source>
        <strain evidence="2">Hamamatsu line</strain>
    </source>
</reference>
<evidence type="ECO:0000256" key="1">
    <source>
        <dbReference type="SAM" id="MobiDB-lite"/>
    </source>
</evidence>
<organism evidence="2 3">
    <name type="scientific">Hibiscus trionum</name>
    <name type="common">Flower of an hour</name>
    <dbReference type="NCBI Taxonomy" id="183268"/>
    <lineage>
        <taxon>Eukaryota</taxon>
        <taxon>Viridiplantae</taxon>
        <taxon>Streptophyta</taxon>
        <taxon>Embryophyta</taxon>
        <taxon>Tracheophyta</taxon>
        <taxon>Spermatophyta</taxon>
        <taxon>Magnoliopsida</taxon>
        <taxon>eudicotyledons</taxon>
        <taxon>Gunneridae</taxon>
        <taxon>Pentapetalae</taxon>
        <taxon>rosids</taxon>
        <taxon>malvids</taxon>
        <taxon>Malvales</taxon>
        <taxon>Malvaceae</taxon>
        <taxon>Malvoideae</taxon>
        <taxon>Hibiscus</taxon>
    </lineage>
</organism>
<keyword evidence="3" id="KW-1185">Reference proteome</keyword>
<sequence length="98" mass="11026">MLKSDTPSKMFLVVRFCLYGFDIVNEHKISRYCFSISLLSAPYVMLEIKKRGGKSKEKQFKNEETNQKGWNDAVSINATRQTGPSQETADSTQAAEVG</sequence>
<evidence type="ECO:0000313" key="3">
    <source>
        <dbReference type="Proteomes" id="UP001165190"/>
    </source>
</evidence>
<dbReference type="AlphaFoldDB" id="A0A9W7JG05"/>
<accession>A0A9W7JG05</accession>
<evidence type="ECO:0000313" key="2">
    <source>
        <dbReference type="EMBL" id="GMJ12422.1"/>
    </source>
</evidence>